<keyword evidence="1" id="KW-0472">Membrane</keyword>
<dbReference type="OrthoDB" id="6905585at2"/>
<evidence type="ECO:0008006" key="4">
    <source>
        <dbReference type="Google" id="ProtNLM"/>
    </source>
</evidence>
<dbReference type="KEGG" id="gsb:GSUB_16120"/>
<evidence type="ECO:0000256" key="1">
    <source>
        <dbReference type="SAM" id="Phobius"/>
    </source>
</evidence>
<dbReference type="RefSeq" id="WP_040201756.1">
    <property type="nucleotide sequence ID" value="NZ_CP010311.1"/>
</dbReference>
<evidence type="ECO:0000313" key="2">
    <source>
        <dbReference type="EMBL" id="AJF07775.1"/>
    </source>
</evidence>
<feature type="transmembrane region" description="Helical" evidence="1">
    <location>
        <begin position="6"/>
        <end position="29"/>
    </location>
</feature>
<organism evidence="2 3">
    <name type="scientific">Geoalkalibacter subterraneus</name>
    <dbReference type="NCBI Taxonomy" id="483547"/>
    <lineage>
        <taxon>Bacteria</taxon>
        <taxon>Pseudomonadati</taxon>
        <taxon>Thermodesulfobacteriota</taxon>
        <taxon>Desulfuromonadia</taxon>
        <taxon>Desulfuromonadales</taxon>
        <taxon>Geoalkalibacteraceae</taxon>
        <taxon>Geoalkalibacter</taxon>
    </lineage>
</organism>
<accession>A0A0B5FUC3</accession>
<evidence type="ECO:0000313" key="3">
    <source>
        <dbReference type="Proteomes" id="UP000035036"/>
    </source>
</evidence>
<gene>
    <name evidence="2" type="ORF">GSUB_16120</name>
</gene>
<protein>
    <recommendedName>
        <fullName evidence="4">DUF2730 domain-containing protein</fullName>
    </recommendedName>
</protein>
<dbReference type="Proteomes" id="UP000035036">
    <property type="component" value="Chromosome"/>
</dbReference>
<sequence length="148" mass="16944">MIENYGAARFWFDVVQLGGLIALGIFSWWRDREKVTSKRFRAVEAAVNDRAPKTQVDALRKRLDAVTSPADCRDHHKRIDEIMALHGDRIRTVEGEVKHLPNHTDLAKVYRRIDQIHGDVHELVGAVKGLNNNLQLVHEHLLNNRGNT</sequence>
<dbReference type="HOGENOM" id="CLU_2002808_0_0_7"/>
<dbReference type="AlphaFoldDB" id="A0A0B5FUC3"/>
<name>A0A0B5FUC3_9BACT</name>
<keyword evidence="3" id="KW-1185">Reference proteome</keyword>
<dbReference type="EMBL" id="CP010311">
    <property type="protein sequence ID" value="AJF07775.1"/>
    <property type="molecule type" value="Genomic_DNA"/>
</dbReference>
<keyword evidence="1" id="KW-0812">Transmembrane</keyword>
<reference evidence="2 3" key="1">
    <citation type="journal article" date="2015" name="Genome Announc.">
        <title>Genomes of Geoalkalibacter ferrihydriticus Z-0531T and Geoalkalibacter subterraneus Red1T, Two Haloalkaliphilic Metal-Reducing Deltaproteobacteria.</title>
        <authorList>
            <person name="Badalamenti J.P."/>
            <person name="Krajmalnik-Brown R."/>
            <person name="Torres C.I."/>
            <person name="Bond D.R."/>
        </authorList>
    </citation>
    <scope>NUCLEOTIDE SEQUENCE [LARGE SCALE GENOMIC DNA]</scope>
    <source>
        <strain evidence="2 3">Red1</strain>
    </source>
</reference>
<proteinExistence type="predicted"/>
<dbReference type="STRING" id="483547.GSUB_16120"/>
<keyword evidence="1" id="KW-1133">Transmembrane helix</keyword>